<dbReference type="Pfam" id="PF04773">
    <property type="entry name" value="FecR"/>
    <property type="match status" value="1"/>
</dbReference>
<feature type="domain" description="FecR protein" evidence="1">
    <location>
        <begin position="126"/>
        <end position="216"/>
    </location>
</feature>
<evidence type="ECO:0008006" key="5">
    <source>
        <dbReference type="Google" id="ProtNLM"/>
    </source>
</evidence>
<proteinExistence type="predicted"/>
<sequence>MPDDVAADQANHDSEAYDWVRRFALGQASPADLEALKLWCAGDPGRAAAFDRVSRAWRSLEPLARERSATDGVSNASRQAIAPDRPRLGRRALLGGALAASAAGVAVVVAHPPLGLWPSWSELAADYRTATGEQRHIMLTDNASIDLNTQTSIVLRPAADHATQIELIAGEAMVEASGGSVTLRAADGRIVAADARFNVRFRDNAVCVCCLEGHVRIERRGAVLLLGSRRQAVYSGAGVGSPTAVDPAMVASWRDGVVIFQSTSVKDVIAEVNRYRSGKIILINSALGDRLFNARLRIENLDRVVGQIEQAFGARARTLPGGVVLLG</sequence>
<evidence type="ECO:0000313" key="3">
    <source>
        <dbReference type="EMBL" id="PPQ31739.1"/>
    </source>
</evidence>
<dbReference type="PANTHER" id="PTHR30273">
    <property type="entry name" value="PERIPLASMIC SIGNAL SENSOR AND SIGMA FACTOR ACTIVATOR FECR-RELATED"/>
    <property type="match status" value="1"/>
</dbReference>
<dbReference type="InterPro" id="IPR032623">
    <property type="entry name" value="FecR_N"/>
</dbReference>
<dbReference type="OrthoDB" id="9798846at2"/>
<reference evidence="3 4" key="1">
    <citation type="journal article" date="2018" name="Arch. Microbiol.">
        <title>New insights into the metabolic potential of the phototrophic purple bacterium Rhodopila globiformis DSM 161(T) from its draft genome sequence and evidence for a vanadium-dependent nitrogenase.</title>
        <authorList>
            <person name="Imhoff J.F."/>
            <person name="Rahn T."/>
            <person name="Kunzel S."/>
            <person name="Neulinger S.C."/>
        </authorList>
    </citation>
    <scope>NUCLEOTIDE SEQUENCE [LARGE SCALE GENOMIC DNA]</scope>
    <source>
        <strain evidence="3 4">DSM 16996</strain>
    </source>
</reference>
<protein>
    <recommendedName>
        <fullName evidence="5">Iron dicitrate transport regulator FecR</fullName>
    </recommendedName>
</protein>
<evidence type="ECO:0000313" key="4">
    <source>
        <dbReference type="Proteomes" id="UP000239089"/>
    </source>
</evidence>
<organism evidence="3 4">
    <name type="scientific">Rhodoblastus sphagnicola</name>
    <dbReference type="NCBI Taxonomy" id="333368"/>
    <lineage>
        <taxon>Bacteria</taxon>
        <taxon>Pseudomonadati</taxon>
        <taxon>Pseudomonadota</taxon>
        <taxon>Alphaproteobacteria</taxon>
        <taxon>Hyphomicrobiales</taxon>
        <taxon>Rhodoblastaceae</taxon>
        <taxon>Rhodoblastus</taxon>
    </lineage>
</organism>
<dbReference type="InterPro" id="IPR006860">
    <property type="entry name" value="FecR"/>
</dbReference>
<dbReference type="AlphaFoldDB" id="A0A2S6NAV3"/>
<dbReference type="EMBL" id="NHSJ01000051">
    <property type="protein sequence ID" value="PPQ31739.1"/>
    <property type="molecule type" value="Genomic_DNA"/>
</dbReference>
<gene>
    <name evidence="3" type="ORF">CCR94_08100</name>
</gene>
<dbReference type="InterPro" id="IPR012373">
    <property type="entry name" value="Ferrdict_sens_TM"/>
</dbReference>
<dbReference type="RefSeq" id="WP_158254669.1">
    <property type="nucleotide sequence ID" value="NZ_JACIGC010000010.1"/>
</dbReference>
<dbReference type="Proteomes" id="UP000239089">
    <property type="component" value="Unassembled WGS sequence"/>
</dbReference>
<evidence type="ECO:0000259" key="2">
    <source>
        <dbReference type="Pfam" id="PF16220"/>
    </source>
</evidence>
<dbReference type="Gene3D" id="2.60.120.1440">
    <property type="match status" value="1"/>
</dbReference>
<dbReference type="PANTHER" id="PTHR30273:SF2">
    <property type="entry name" value="PROTEIN FECR"/>
    <property type="match status" value="1"/>
</dbReference>
<dbReference type="Pfam" id="PF16220">
    <property type="entry name" value="DUF4880"/>
    <property type="match status" value="1"/>
</dbReference>
<name>A0A2S6NAV3_9HYPH</name>
<evidence type="ECO:0000259" key="1">
    <source>
        <dbReference type="Pfam" id="PF04773"/>
    </source>
</evidence>
<comment type="caution">
    <text evidence="3">The sequence shown here is derived from an EMBL/GenBank/DDBJ whole genome shotgun (WGS) entry which is preliminary data.</text>
</comment>
<dbReference type="Gene3D" id="3.55.50.30">
    <property type="match status" value="1"/>
</dbReference>
<dbReference type="PIRSF" id="PIRSF018266">
    <property type="entry name" value="FecR"/>
    <property type="match status" value="1"/>
</dbReference>
<keyword evidence="4" id="KW-1185">Reference proteome</keyword>
<feature type="domain" description="FecR N-terminal" evidence="2">
    <location>
        <begin position="15"/>
        <end position="55"/>
    </location>
</feature>
<dbReference type="GO" id="GO:0016989">
    <property type="term" value="F:sigma factor antagonist activity"/>
    <property type="evidence" value="ECO:0007669"/>
    <property type="project" value="TreeGrafter"/>
</dbReference>
<accession>A0A2S6NAV3</accession>